<feature type="region of interest" description="Disordered" evidence="1">
    <location>
        <begin position="81"/>
        <end position="110"/>
    </location>
</feature>
<feature type="region of interest" description="Disordered" evidence="1">
    <location>
        <begin position="21"/>
        <end position="66"/>
    </location>
</feature>
<proteinExistence type="predicted"/>
<reference evidence="3 4" key="2">
    <citation type="journal article" date="2011" name="PLoS Genet.">
        <title>Caenorhabditis briggsae recombinant inbred line genotypes reveal inter-strain incompatibility and the evolution of recombination.</title>
        <authorList>
            <person name="Ross J.A."/>
            <person name="Koboldt D.C."/>
            <person name="Staisch J.E."/>
            <person name="Chamberlin H.M."/>
            <person name="Gupta B.P."/>
            <person name="Miller R.D."/>
            <person name="Baird S.E."/>
            <person name="Haag E.S."/>
        </authorList>
    </citation>
    <scope>NUCLEOTIDE SEQUENCE [LARGE SCALE GENOMIC DNA]</scope>
    <source>
        <strain evidence="3 4">AF16</strain>
    </source>
</reference>
<dbReference type="RefSeq" id="XP_002646153.1">
    <property type="nucleotide sequence ID" value="XM_002646107.1"/>
</dbReference>
<reference evidence="3 4" key="1">
    <citation type="journal article" date="2003" name="PLoS Biol.">
        <title>The genome sequence of Caenorhabditis briggsae: a platform for comparative genomics.</title>
        <authorList>
            <person name="Stein L.D."/>
            <person name="Bao Z."/>
            <person name="Blasiar D."/>
            <person name="Blumenthal T."/>
            <person name="Brent M.R."/>
            <person name="Chen N."/>
            <person name="Chinwalla A."/>
            <person name="Clarke L."/>
            <person name="Clee C."/>
            <person name="Coghlan A."/>
            <person name="Coulson A."/>
            <person name="D'Eustachio P."/>
            <person name="Fitch D.H."/>
            <person name="Fulton L.A."/>
            <person name="Fulton R.E."/>
            <person name="Griffiths-Jones S."/>
            <person name="Harris T.W."/>
            <person name="Hillier L.W."/>
            <person name="Kamath R."/>
            <person name="Kuwabara P.E."/>
            <person name="Mardis E.R."/>
            <person name="Marra M.A."/>
            <person name="Miner T.L."/>
            <person name="Minx P."/>
            <person name="Mullikin J.C."/>
            <person name="Plumb R.W."/>
            <person name="Rogers J."/>
            <person name="Schein J.E."/>
            <person name="Sohrmann M."/>
            <person name="Spieth J."/>
            <person name="Stajich J.E."/>
            <person name="Wei C."/>
            <person name="Willey D."/>
            <person name="Wilson R.K."/>
            <person name="Durbin R."/>
            <person name="Waterston R.H."/>
        </authorList>
    </citation>
    <scope>NUCLEOTIDE SEQUENCE [LARGE SCALE GENOMIC DNA]</scope>
    <source>
        <strain evidence="3 4">AF16</strain>
    </source>
</reference>
<evidence type="ECO:0000313" key="3">
    <source>
        <dbReference type="EMBL" id="CAP27939.1"/>
    </source>
</evidence>
<evidence type="ECO:0000313" key="4">
    <source>
        <dbReference type="Proteomes" id="UP000008549"/>
    </source>
</evidence>
<dbReference type="OMA" id="FDVIMNF"/>
<protein>
    <submittedName>
        <fullName evidence="3">Protein CBG08038</fullName>
    </submittedName>
</protein>
<dbReference type="AlphaFoldDB" id="A8X5M8"/>
<sequence length="530" mass="61777">MDYLNQMIDENEDIVYRNRINPPSYGRVFPTTQSQGPAGPSSSSNRRNPEEERPIHSAENRDIPLNAQAEWDLNDALRASISKKQRNQNSRNPRSSRYRHEDDGDEEDVPQAKWNKLEADLKELSIFLKSQQAEKALETRPDKKYRNLVESEKSIKIFSKKDSGYRILQEQRSEKEQLEIDFSNFEMLKFAFSRHPEVLNMDWNPMEVQIFYKIDRFIGDNEETAFRQGALSVAMDFENFPPNLTWRGSGNKGLVMLRPVVIDGVAVLNATLPDDSPQPFYGIAPEMPIYQEILNLPVKAVFDVIMNFVIRGHKTCVFLPKYYKNYITPGRISKVDDLVVFRKLIDLGLIKFLENREGRESWNWFLEISRIVDQTGSVFVSSLEYRRKPEDQKYEKPSDRIIQPIFWNTFDRVMVLEPSIRYKDENDNSFRTITAEQVLQFAEPDDERAQLGEQLYLDKQIELICHLCQLYPTKSMHKVSIQQLLHLVVRANSNFDMPGMNLETYLGMCERFGNHQNDAEDCVDDNNSNV</sequence>
<dbReference type="STRING" id="6238.A8X5M8"/>
<feature type="domain" description="Zc3h12a-like Ribonuclease NYN" evidence="2">
    <location>
        <begin position="290"/>
        <end position="414"/>
    </location>
</feature>
<accession>A8X5M8</accession>
<dbReference type="eggNOG" id="ENOG502TFYU">
    <property type="taxonomic scope" value="Eukaryota"/>
</dbReference>
<dbReference type="CTD" id="8588078"/>
<dbReference type="FunCoup" id="A8X5M8">
    <property type="interactions" value="1551"/>
</dbReference>
<evidence type="ECO:0000313" key="5">
    <source>
        <dbReference type="WormBase" id="CBG08038"/>
    </source>
</evidence>
<keyword evidence="4" id="KW-1185">Reference proteome</keyword>
<dbReference type="EMBL" id="HE600996">
    <property type="protein sequence ID" value="CAP27939.1"/>
    <property type="molecule type" value="Genomic_DNA"/>
</dbReference>
<gene>
    <name evidence="3 5" type="ORF">CBG08038</name>
    <name evidence="3" type="ORF">CBG_08038</name>
</gene>
<evidence type="ECO:0000256" key="1">
    <source>
        <dbReference type="SAM" id="MobiDB-lite"/>
    </source>
</evidence>
<dbReference type="InParanoid" id="A8X5M8"/>
<evidence type="ECO:0000259" key="2">
    <source>
        <dbReference type="Pfam" id="PF14626"/>
    </source>
</evidence>
<dbReference type="Proteomes" id="UP000008549">
    <property type="component" value="Unassembled WGS sequence"/>
</dbReference>
<dbReference type="GeneID" id="8588078"/>
<name>A8X5M8_CAEBR</name>
<organism evidence="3 4">
    <name type="scientific">Caenorhabditis briggsae</name>
    <dbReference type="NCBI Taxonomy" id="6238"/>
    <lineage>
        <taxon>Eukaryota</taxon>
        <taxon>Metazoa</taxon>
        <taxon>Ecdysozoa</taxon>
        <taxon>Nematoda</taxon>
        <taxon>Chromadorea</taxon>
        <taxon>Rhabditida</taxon>
        <taxon>Rhabditina</taxon>
        <taxon>Rhabditomorpha</taxon>
        <taxon>Rhabditoidea</taxon>
        <taxon>Rhabditidae</taxon>
        <taxon>Peloderinae</taxon>
        <taxon>Caenorhabditis</taxon>
    </lineage>
</organism>
<dbReference type="KEGG" id="cbr:CBG_08038"/>
<feature type="compositionally biased region" description="Low complexity" evidence="1">
    <location>
        <begin position="33"/>
        <end position="46"/>
    </location>
</feature>
<dbReference type="WormBase" id="CBG08038">
    <property type="protein sequence ID" value="CBP42536"/>
    <property type="gene ID" value="WBGene00029906"/>
</dbReference>
<dbReference type="InterPro" id="IPR028079">
    <property type="entry name" value="RNase_Zc3h12a_2"/>
</dbReference>
<dbReference type="HOGENOM" id="CLU_035545_0_0_1"/>
<dbReference type="Pfam" id="PF14626">
    <property type="entry name" value="RNase_Zc3h12a_2"/>
    <property type="match status" value="1"/>
</dbReference>
<feature type="compositionally biased region" description="Basic and acidic residues" evidence="1">
    <location>
        <begin position="47"/>
        <end position="62"/>
    </location>
</feature>